<reference evidence="1" key="1">
    <citation type="submission" date="2018-11" db="EMBL/GenBank/DDBJ databases">
        <authorList>
            <consortium name="Pathogen Informatics"/>
        </authorList>
    </citation>
    <scope>NUCLEOTIDE SEQUENCE</scope>
</reference>
<organism evidence="1 2">
    <name type="scientific">Protopolystoma xenopodis</name>
    <dbReference type="NCBI Taxonomy" id="117903"/>
    <lineage>
        <taxon>Eukaryota</taxon>
        <taxon>Metazoa</taxon>
        <taxon>Spiralia</taxon>
        <taxon>Lophotrochozoa</taxon>
        <taxon>Platyhelminthes</taxon>
        <taxon>Monogenea</taxon>
        <taxon>Polyopisthocotylea</taxon>
        <taxon>Polystomatidea</taxon>
        <taxon>Polystomatidae</taxon>
        <taxon>Protopolystoma</taxon>
    </lineage>
</organism>
<dbReference type="Proteomes" id="UP000784294">
    <property type="component" value="Unassembled WGS sequence"/>
</dbReference>
<dbReference type="EMBL" id="CAAALY010244389">
    <property type="protein sequence ID" value="VEL32599.1"/>
    <property type="molecule type" value="Genomic_DNA"/>
</dbReference>
<comment type="caution">
    <text evidence="1">The sequence shown here is derived from an EMBL/GenBank/DDBJ whole genome shotgun (WGS) entry which is preliminary data.</text>
</comment>
<sequence length="80" mass="9255">MRLDWLWEQLSSAVKEWLDQMDAGGQAKKCSDALNNFQTWLVSIQSDVAVFDMPSDLQTRELIPPEHYGDFFLLFCLLSD</sequence>
<accession>A0A3S5CSD1</accession>
<evidence type="ECO:0000313" key="2">
    <source>
        <dbReference type="Proteomes" id="UP000784294"/>
    </source>
</evidence>
<evidence type="ECO:0000313" key="1">
    <source>
        <dbReference type="EMBL" id="VEL32599.1"/>
    </source>
</evidence>
<dbReference type="AlphaFoldDB" id="A0A3S5CSD1"/>
<protein>
    <submittedName>
        <fullName evidence="1">Uncharacterized protein</fullName>
    </submittedName>
</protein>
<proteinExistence type="predicted"/>
<keyword evidence="2" id="KW-1185">Reference proteome</keyword>
<name>A0A3S5CSD1_9PLAT</name>
<gene>
    <name evidence="1" type="ORF">PXEA_LOCUS26039</name>
</gene>